<dbReference type="InterPro" id="IPR050464">
    <property type="entry name" value="Zeta_carotene_desat/Oxidored"/>
</dbReference>
<dbReference type="GO" id="GO:0016491">
    <property type="term" value="F:oxidoreductase activity"/>
    <property type="evidence" value="ECO:0007669"/>
    <property type="project" value="TreeGrafter"/>
</dbReference>
<dbReference type="OrthoDB" id="2019015at2759"/>
<feature type="compositionally biased region" description="Basic and acidic residues" evidence="1">
    <location>
        <begin position="262"/>
        <end position="272"/>
    </location>
</feature>
<dbReference type="Pfam" id="PF13450">
    <property type="entry name" value="NAD_binding_8"/>
    <property type="match status" value="1"/>
</dbReference>
<gene>
    <name evidence="2" type="ORF">HETSPECPRED_000286</name>
</gene>
<dbReference type="PRINTS" id="PR00419">
    <property type="entry name" value="ADXRDTASE"/>
</dbReference>
<keyword evidence="3" id="KW-1185">Reference proteome</keyword>
<dbReference type="AlphaFoldDB" id="A0A8H3EVW9"/>
<name>A0A8H3EVW9_9LECA</name>
<evidence type="ECO:0000256" key="1">
    <source>
        <dbReference type="SAM" id="MobiDB-lite"/>
    </source>
</evidence>
<evidence type="ECO:0008006" key="4">
    <source>
        <dbReference type="Google" id="ProtNLM"/>
    </source>
</evidence>
<dbReference type="Proteomes" id="UP000664521">
    <property type="component" value="Unassembled WGS sequence"/>
</dbReference>
<dbReference type="Gene3D" id="3.50.50.60">
    <property type="entry name" value="FAD/NAD(P)-binding domain"/>
    <property type="match status" value="1"/>
</dbReference>
<comment type="caution">
    <text evidence="2">The sequence shown here is derived from an EMBL/GenBank/DDBJ whole genome shotgun (WGS) entry which is preliminary data.</text>
</comment>
<accession>A0A8H3EVW9</accession>
<feature type="region of interest" description="Disordered" evidence="1">
    <location>
        <begin position="260"/>
        <end position="285"/>
    </location>
</feature>
<dbReference type="EMBL" id="CAJPDS010000010">
    <property type="protein sequence ID" value="CAF9911267.1"/>
    <property type="molecule type" value="Genomic_DNA"/>
</dbReference>
<dbReference type="PANTHER" id="PTHR42923:SF20">
    <property type="entry name" value="FLAVIN-CONTAINING AMINE OXIDASEDEHYDROGENASE"/>
    <property type="match status" value="1"/>
</dbReference>
<dbReference type="SUPFAM" id="SSF51905">
    <property type="entry name" value="FAD/NAD(P)-binding domain"/>
    <property type="match status" value="1"/>
</dbReference>
<dbReference type="InterPro" id="IPR036188">
    <property type="entry name" value="FAD/NAD-bd_sf"/>
</dbReference>
<evidence type="ECO:0000313" key="3">
    <source>
        <dbReference type="Proteomes" id="UP000664521"/>
    </source>
</evidence>
<protein>
    <recommendedName>
        <fullName evidence="4">Amine oxidase domain-containing protein</fullName>
    </recommendedName>
</protein>
<evidence type="ECO:0000313" key="2">
    <source>
        <dbReference type="EMBL" id="CAF9911267.1"/>
    </source>
</evidence>
<dbReference type="PANTHER" id="PTHR42923">
    <property type="entry name" value="PROTOPORPHYRINOGEN OXIDASE"/>
    <property type="match status" value="1"/>
</dbReference>
<organism evidence="2 3">
    <name type="scientific">Heterodermia speciosa</name>
    <dbReference type="NCBI Taxonomy" id="116794"/>
    <lineage>
        <taxon>Eukaryota</taxon>
        <taxon>Fungi</taxon>
        <taxon>Dikarya</taxon>
        <taxon>Ascomycota</taxon>
        <taxon>Pezizomycotina</taxon>
        <taxon>Lecanoromycetes</taxon>
        <taxon>OSLEUM clade</taxon>
        <taxon>Lecanoromycetidae</taxon>
        <taxon>Caliciales</taxon>
        <taxon>Physciaceae</taxon>
        <taxon>Heterodermia</taxon>
    </lineage>
</organism>
<sequence>MSSTDSLKNGGKKRVVIVGGGAAGMSCAATLAQHPDRFQVTILERMSVVGGQATSIPLDKEKYGTSWMNDGVQGGSPAFKHTLNYFKKYGHEAQDVRLQVAFGQGKDSFWTNAFPSQLVEQFSGDIKKFGRVLKIIKYTMPVLGLVPIRIMLRMFFFSKDFGDKMVFPLIALFLGTGNQTANVSCAILERLFDDPNMKLWDYDSETLLPNLPQMVTFPHLEKFYGEWSADLRSKGVEIRTNTDVTAILSRGKNGVVLQTRPFDPERKPRVDELGGGEHTGPPSTTETYDDMVMCILADDAKKLLGKAATWKEKFILGGATFFDDITITHSDADYFQRNYETHFDPSLCAEPKSEEQENMIKFAKNESRGPDGEPGGYRPMYYTHSYKEDMHKIEMAFDCTNYQHQFRQDQDADKPPVPYENHVFQSIFLDKGSRHLWTIDQIDESKVIEKKWWHQLGHRWQHYVRVVPNMMFINGKNRTWYAGSWTLVNMHEMACVSGIAAAYRLGADYEVFDDFAEDLFKKYLLISHGVRYKGGKKKKV</sequence>
<dbReference type="Gene3D" id="1.10.405.20">
    <property type="match status" value="1"/>
</dbReference>
<proteinExistence type="predicted"/>
<reference evidence="2" key="1">
    <citation type="submission" date="2021-03" db="EMBL/GenBank/DDBJ databases">
        <authorList>
            <person name="Tagirdzhanova G."/>
        </authorList>
    </citation>
    <scope>NUCLEOTIDE SEQUENCE</scope>
</reference>